<proteinExistence type="predicted"/>
<gene>
    <name evidence="1" type="ORF">PFX98_24080</name>
</gene>
<reference evidence="1" key="1">
    <citation type="submission" date="2023-01" db="EMBL/GenBank/DDBJ databases">
        <title>Whole genome sequence of Paucibacter sp. S2-9 isolated from pond sediment.</title>
        <authorList>
            <person name="Jung J.Y."/>
        </authorList>
    </citation>
    <scope>NUCLEOTIDE SEQUENCE</scope>
    <source>
        <strain evidence="1">S2-9</strain>
    </source>
</reference>
<protein>
    <submittedName>
        <fullName evidence="1">Uncharacterized protein</fullName>
    </submittedName>
</protein>
<dbReference type="RefSeq" id="WP_285233004.1">
    <property type="nucleotide sequence ID" value="NZ_CP116346.1"/>
</dbReference>
<keyword evidence="2" id="KW-1185">Reference proteome</keyword>
<dbReference type="KEGG" id="pais:PFX98_24080"/>
<dbReference type="AlphaFoldDB" id="A0AA95SP49"/>
<evidence type="ECO:0000313" key="2">
    <source>
        <dbReference type="Proteomes" id="UP001177769"/>
    </source>
</evidence>
<dbReference type="Proteomes" id="UP001177769">
    <property type="component" value="Chromosome"/>
</dbReference>
<organism evidence="1 2">
    <name type="scientific">Paucibacter sediminis</name>
    <dbReference type="NCBI Taxonomy" id="3019553"/>
    <lineage>
        <taxon>Bacteria</taxon>
        <taxon>Pseudomonadati</taxon>
        <taxon>Pseudomonadota</taxon>
        <taxon>Betaproteobacteria</taxon>
        <taxon>Burkholderiales</taxon>
        <taxon>Sphaerotilaceae</taxon>
        <taxon>Roseateles</taxon>
    </lineage>
</organism>
<accession>A0AA95SP49</accession>
<sequence>MSPPALSRSHRSRLMQVWRSAGWPCKDALEIDLLAAGMLDLHLAADGRETLRLSPAGIQWLAEARQQNVRALSGHDRLAQKFAEQLMAGGRIVWRELSLRAQIETEAPAELPPALREAVPLWDEPAPARAARHVWRMARPDLFSVRNTSVEAYLQPLVHEVKFSRADLLADLRHAAKRQAYQWLCSEVYYVFPAGVAKPVEIPAQFGVWVLHGTLEEGSFELLRPAQHQPCKLPFAVWLALAKAVPLRSETDAPQAALAALGDDAQAAA</sequence>
<name>A0AA95SP49_9BURK</name>
<dbReference type="EMBL" id="CP116346">
    <property type="protein sequence ID" value="WIT11915.1"/>
    <property type="molecule type" value="Genomic_DNA"/>
</dbReference>
<evidence type="ECO:0000313" key="1">
    <source>
        <dbReference type="EMBL" id="WIT11915.1"/>
    </source>
</evidence>